<dbReference type="EMBL" id="LR743597">
    <property type="protein sequence ID" value="CAA2628126.1"/>
    <property type="molecule type" value="Genomic_DNA"/>
</dbReference>
<name>A0A7I8JBN5_SPIIN</name>
<dbReference type="EMBL" id="CACRZD030000010">
    <property type="protein sequence ID" value="CAA6667381.1"/>
    <property type="molecule type" value="Genomic_DNA"/>
</dbReference>
<protein>
    <submittedName>
        <fullName evidence="2">Uncharacterized protein</fullName>
    </submittedName>
</protein>
<organism evidence="2">
    <name type="scientific">Spirodela intermedia</name>
    <name type="common">Intermediate duckweed</name>
    <dbReference type="NCBI Taxonomy" id="51605"/>
    <lineage>
        <taxon>Eukaryota</taxon>
        <taxon>Viridiplantae</taxon>
        <taxon>Streptophyta</taxon>
        <taxon>Embryophyta</taxon>
        <taxon>Tracheophyta</taxon>
        <taxon>Spermatophyta</taxon>
        <taxon>Magnoliopsida</taxon>
        <taxon>Liliopsida</taxon>
        <taxon>Araceae</taxon>
        <taxon>Lemnoideae</taxon>
        <taxon>Spirodela</taxon>
    </lineage>
</organism>
<evidence type="ECO:0000313" key="2">
    <source>
        <dbReference type="EMBL" id="CAA2628126.1"/>
    </source>
</evidence>
<dbReference type="Proteomes" id="UP001189122">
    <property type="component" value="Unassembled WGS sequence"/>
</dbReference>
<dbReference type="AlphaFoldDB" id="A0A7I8JBN5"/>
<evidence type="ECO:0000313" key="3">
    <source>
        <dbReference type="Proteomes" id="UP001189122"/>
    </source>
</evidence>
<feature type="region of interest" description="Disordered" evidence="1">
    <location>
        <begin position="1"/>
        <end position="71"/>
    </location>
</feature>
<feature type="compositionally biased region" description="Polar residues" evidence="1">
    <location>
        <begin position="27"/>
        <end position="40"/>
    </location>
</feature>
<keyword evidence="3" id="KW-1185">Reference proteome</keyword>
<evidence type="ECO:0000256" key="1">
    <source>
        <dbReference type="SAM" id="MobiDB-lite"/>
    </source>
</evidence>
<accession>A0A7I8JBN5</accession>
<feature type="compositionally biased region" description="Basic residues" evidence="1">
    <location>
        <begin position="1"/>
        <end position="10"/>
    </location>
</feature>
<gene>
    <name evidence="2" type="ORF">SI7747_10013774</name>
</gene>
<sequence>MSSRPRRRSTRSGAPRFLTPPSHRSSDLGSSNGWTHSWRSLNPCRLEKESREDEVMEVAAGGRKSFDPCSS</sequence>
<reference evidence="2 3" key="1">
    <citation type="submission" date="2019-12" db="EMBL/GenBank/DDBJ databases">
        <authorList>
            <person name="Scholz U."/>
            <person name="Mascher M."/>
            <person name="Fiebig A."/>
        </authorList>
    </citation>
    <scope>NUCLEOTIDE SEQUENCE</scope>
</reference>
<proteinExistence type="predicted"/>